<dbReference type="InterPro" id="IPR003439">
    <property type="entry name" value="ABC_transporter-like_ATP-bd"/>
</dbReference>
<dbReference type="Proteomes" id="UP000031368">
    <property type="component" value="Plasmid pRgalR602c"/>
</dbReference>
<dbReference type="InterPro" id="IPR050107">
    <property type="entry name" value="ABC_carbohydrate_import_ATPase"/>
</dbReference>
<name>A0A0B4X8D6_9HYPH</name>
<dbReference type="HOGENOM" id="CLU_000604_92_3_5"/>
<keyword evidence="9" id="KW-1185">Reference proteome</keyword>
<evidence type="ECO:0000256" key="3">
    <source>
        <dbReference type="ARBA" id="ARBA00022737"/>
    </source>
</evidence>
<keyword evidence="2" id="KW-0762">Sugar transport</keyword>
<dbReference type="Gene3D" id="3.40.50.300">
    <property type="entry name" value="P-loop containing nucleotide triphosphate hydrolases"/>
    <property type="match status" value="2"/>
</dbReference>
<gene>
    <name evidence="8" type="ORF">RGR602_PC00235</name>
</gene>
<dbReference type="SMART" id="SM00382">
    <property type="entry name" value="AAA"/>
    <property type="match status" value="1"/>
</dbReference>
<dbReference type="RefSeq" id="WP_040114665.1">
    <property type="nucleotide sequence ID" value="NZ_CP006880.1"/>
</dbReference>
<evidence type="ECO:0000313" key="9">
    <source>
        <dbReference type="Proteomes" id="UP000031368"/>
    </source>
</evidence>
<keyword evidence="8" id="KW-0614">Plasmid</keyword>
<dbReference type="CDD" id="cd03216">
    <property type="entry name" value="ABC_Carb_Monos_I"/>
    <property type="match status" value="1"/>
</dbReference>
<evidence type="ECO:0000259" key="7">
    <source>
        <dbReference type="PROSITE" id="PS50893"/>
    </source>
</evidence>
<reference evidence="8 9" key="1">
    <citation type="submission" date="2013-11" db="EMBL/GenBank/DDBJ databases">
        <title>Complete genome sequence of Rhizobium gallicum bv. gallicum R602.</title>
        <authorList>
            <person name="Bustos P."/>
            <person name="Santamaria R.I."/>
            <person name="Lozano L."/>
            <person name="Acosta J.L."/>
            <person name="Ormeno-Orrillo E."/>
            <person name="Rogel M.A."/>
            <person name="Romero D."/>
            <person name="Cevallos M.A."/>
            <person name="Martinez-Romero E."/>
            <person name="Gonzalez V."/>
        </authorList>
    </citation>
    <scope>NUCLEOTIDE SEQUENCE [LARGE SCALE GENOMIC DNA]</scope>
    <source>
        <strain evidence="8 9">R602</strain>
        <plasmid evidence="8 9">pRgalR602c</plasmid>
    </source>
</reference>
<dbReference type="KEGG" id="rga:RGR602_PC00235"/>
<dbReference type="Pfam" id="PF00005">
    <property type="entry name" value="ABC_tran"/>
    <property type="match status" value="2"/>
</dbReference>
<dbReference type="SUPFAM" id="SSF52540">
    <property type="entry name" value="P-loop containing nucleoside triphosphate hydrolases"/>
    <property type="match status" value="2"/>
</dbReference>
<dbReference type="PANTHER" id="PTHR43790:SF9">
    <property type="entry name" value="GALACTOFURANOSE TRANSPORTER ATP-BINDING PROTEIN YTFR"/>
    <property type="match status" value="1"/>
</dbReference>
<accession>A0A0B4X8D6</accession>
<dbReference type="PANTHER" id="PTHR43790">
    <property type="entry name" value="CARBOHYDRATE TRANSPORT ATP-BINDING PROTEIN MG119-RELATED"/>
    <property type="match status" value="1"/>
</dbReference>
<protein>
    <submittedName>
        <fullName evidence="8">Sugar ABC transporter ATP-binding protein</fullName>
        <ecNumber evidence="8">3.6.3.17</ecNumber>
    </submittedName>
</protein>
<dbReference type="GO" id="GO:0005524">
    <property type="term" value="F:ATP binding"/>
    <property type="evidence" value="ECO:0007669"/>
    <property type="project" value="UniProtKB-KW"/>
</dbReference>
<dbReference type="GO" id="GO:0016887">
    <property type="term" value="F:ATP hydrolysis activity"/>
    <property type="evidence" value="ECO:0007669"/>
    <property type="project" value="InterPro"/>
</dbReference>
<dbReference type="PROSITE" id="PS50893">
    <property type="entry name" value="ABC_TRANSPORTER_2"/>
    <property type="match status" value="2"/>
</dbReference>
<dbReference type="InterPro" id="IPR027417">
    <property type="entry name" value="P-loop_NTPase"/>
</dbReference>
<keyword evidence="4" id="KW-0547">Nucleotide-binding</keyword>
<evidence type="ECO:0000256" key="6">
    <source>
        <dbReference type="ARBA" id="ARBA00023136"/>
    </source>
</evidence>
<keyword evidence="8" id="KW-0378">Hydrolase</keyword>
<proteinExistence type="predicted"/>
<dbReference type="AlphaFoldDB" id="A0A0B4X8D6"/>
<feature type="domain" description="ABC transporter" evidence="7">
    <location>
        <begin position="9"/>
        <end position="247"/>
    </location>
</feature>
<evidence type="ECO:0000313" key="8">
    <source>
        <dbReference type="EMBL" id="AJD44279.1"/>
    </source>
</evidence>
<evidence type="ECO:0000256" key="1">
    <source>
        <dbReference type="ARBA" id="ARBA00022448"/>
    </source>
</evidence>
<evidence type="ECO:0000256" key="4">
    <source>
        <dbReference type="ARBA" id="ARBA00022741"/>
    </source>
</evidence>
<keyword evidence="5 8" id="KW-0067">ATP-binding</keyword>
<geneLocation type="plasmid" evidence="8 9">
    <name>pRgalR602c</name>
</geneLocation>
<dbReference type="CDD" id="cd03215">
    <property type="entry name" value="ABC_Carb_Monos_II"/>
    <property type="match status" value="1"/>
</dbReference>
<keyword evidence="6" id="KW-0472">Membrane</keyword>
<sequence>MEDGRKFVATVKGLTKSYGATSVLKGVDFSLARGEIHALLGGNGAGKSTMIRIITGLAGKDGGDIEFRDAADNPLSDTEGRSKVAVVHQELALLPHLTVAENIVLPRFPNGLRLFDRKRSWRQAHDALAIIDREFAGTSLHELVGDLSLHQGQMVEIARALSSGAELILLDEPTANLTALETERLFSVLRRLTRENGLAIVFVSHRMKEIRQIADVCTIIRDGRTVVDRAPTRSLSDTAIIEKMGQITARHAEGVGAAHPVPRSAAAFADDTLVIRDADVEITLAAGMILGVAGAPVGPQSLISALVGAAKARRWTVARAGWPQAFTSPRQAARSGLGFVTGDRAHKGILGNLPIIDNVMASRRILRHSVFTSGRERAKCLDLVEALKIKAASIWDLPDTLSGGTQQKLLLARWLGLSSRLLVLEEPTRGVDIGTKKEIYQLIRQMAASGTIIVWWSTENAELLEVCDRVVAFDTEGRCAGVIEKQDLSEDALANMTGMAA</sequence>
<evidence type="ECO:0000256" key="5">
    <source>
        <dbReference type="ARBA" id="ARBA00022840"/>
    </source>
</evidence>
<dbReference type="EC" id="3.6.3.17" evidence="8"/>
<keyword evidence="3" id="KW-0677">Repeat</keyword>
<keyword evidence="1" id="KW-0813">Transport</keyword>
<dbReference type="InterPro" id="IPR003593">
    <property type="entry name" value="AAA+_ATPase"/>
</dbReference>
<dbReference type="EMBL" id="CP006880">
    <property type="protein sequence ID" value="AJD44279.1"/>
    <property type="molecule type" value="Genomic_DNA"/>
</dbReference>
<feature type="domain" description="ABC transporter" evidence="7">
    <location>
        <begin position="250"/>
        <end position="500"/>
    </location>
</feature>
<organism evidence="8 9">
    <name type="scientific">Rhizobium gallicum bv. gallicum R602sp</name>
    <dbReference type="NCBI Taxonomy" id="1041138"/>
    <lineage>
        <taxon>Bacteria</taxon>
        <taxon>Pseudomonadati</taxon>
        <taxon>Pseudomonadota</taxon>
        <taxon>Alphaproteobacteria</taxon>
        <taxon>Hyphomicrobiales</taxon>
        <taxon>Rhizobiaceae</taxon>
        <taxon>Rhizobium/Agrobacterium group</taxon>
        <taxon>Rhizobium</taxon>
    </lineage>
</organism>
<evidence type="ECO:0000256" key="2">
    <source>
        <dbReference type="ARBA" id="ARBA00022597"/>
    </source>
</evidence>